<evidence type="ECO:0000256" key="4">
    <source>
        <dbReference type="ARBA" id="ARBA00023014"/>
    </source>
</evidence>
<dbReference type="GO" id="GO:0051537">
    <property type="term" value="F:2 iron, 2 sulfur cluster binding"/>
    <property type="evidence" value="ECO:0007669"/>
    <property type="project" value="UniProtKB-KW"/>
</dbReference>
<dbReference type="PANTHER" id="PTHR21496">
    <property type="entry name" value="FERREDOXIN-RELATED"/>
    <property type="match status" value="1"/>
</dbReference>
<keyword evidence="3" id="KW-0408">Iron</keyword>
<feature type="domain" description="Rieske" evidence="5">
    <location>
        <begin position="5"/>
        <end position="104"/>
    </location>
</feature>
<dbReference type="PROSITE" id="PS51296">
    <property type="entry name" value="RIESKE"/>
    <property type="match status" value="1"/>
</dbReference>
<dbReference type="GO" id="GO:0016705">
    <property type="term" value="F:oxidoreductase activity, acting on paired donors, with incorporation or reduction of molecular oxygen"/>
    <property type="evidence" value="ECO:0007669"/>
    <property type="project" value="UniProtKB-ARBA"/>
</dbReference>
<dbReference type="Proteomes" id="UP000502498">
    <property type="component" value="Chromosome"/>
</dbReference>
<name>A0A7D4TGZ6_9MICO</name>
<dbReference type="RefSeq" id="WP_172990965.1">
    <property type="nucleotide sequence ID" value="NZ_CP054038.1"/>
</dbReference>
<keyword evidence="2" id="KW-0479">Metal-binding</keyword>
<dbReference type="SUPFAM" id="SSF50022">
    <property type="entry name" value="ISP domain"/>
    <property type="match status" value="1"/>
</dbReference>
<proteinExistence type="predicted"/>
<dbReference type="GO" id="GO:0046872">
    <property type="term" value="F:metal ion binding"/>
    <property type="evidence" value="ECO:0007669"/>
    <property type="project" value="UniProtKB-KW"/>
</dbReference>
<dbReference type="InterPro" id="IPR017941">
    <property type="entry name" value="Rieske_2Fe-2S"/>
</dbReference>
<dbReference type="Gene3D" id="2.102.10.10">
    <property type="entry name" value="Rieske [2Fe-2S] iron-sulphur domain"/>
    <property type="match status" value="1"/>
</dbReference>
<dbReference type="Pfam" id="PF00355">
    <property type="entry name" value="Rieske"/>
    <property type="match status" value="1"/>
</dbReference>
<accession>A0A7D4TGZ6</accession>
<evidence type="ECO:0000313" key="6">
    <source>
        <dbReference type="EMBL" id="QKJ20540.1"/>
    </source>
</evidence>
<dbReference type="InterPro" id="IPR036922">
    <property type="entry name" value="Rieske_2Fe-2S_sf"/>
</dbReference>
<evidence type="ECO:0000256" key="1">
    <source>
        <dbReference type="ARBA" id="ARBA00022714"/>
    </source>
</evidence>
<organism evidence="6 7">
    <name type="scientific">Microbacterium hominis</name>
    <dbReference type="NCBI Taxonomy" id="162426"/>
    <lineage>
        <taxon>Bacteria</taxon>
        <taxon>Bacillati</taxon>
        <taxon>Actinomycetota</taxon>
        <taxon>Actinomycetes</taxon>
        <taxon>Micrococcales</taxon>
        <taxon>Microbacteriaceae</taxon>
        <taxon>Microbacterium</taxon>
    </lineage>
</organism>
<sequence length="113" mass="11949">MQEGIVVASVGDIDEGWAIKVDASVLGTVDDVAVFNDRGEYFALDDSCSHMNGSLSDGYIDAGVVECPNHAGRFCLRDGSVVSEPATEPMATHRVTVEGTEIRVTPNPARIAP</sequence>
<reference evidence="6 7" key="1">
    <citation type="submission" date="2020-05" db="EMBL/GenBank/DDBJ databases">
        <title>Strain PA2F3 complete genome.</title>
        <authorList>
            <person name="Kim Y.-S."/>
            <person name="Kim S.-J."/>
            <person name="Jung H.-k."/>
            <person name="Kim S.-E."/>
            <person name="Kim K.-H."/>
        </authorList>
    </citation>
    <scope>NUCLEOTIDE SEQUENCE [LARGE SCALE GENOMIC DNA]</scope>
    <source>
        <strain evidence="6 7">PA2F3</strain>
    </source>
</reference>
<gene>
    <name evidence="6" type="ORF">HQM25_15055</name>
</gene>
<dbReference type="CDD" id="cd03528">
    <property type="entry name" value="Rieske_RO_ferredoxin"/>
    <property type="match status" value="1"/>
</dbReference>
<evidence type="ECO:0000259" key="5">
    <source>
        <dbReference type="PROSITE" id="PS51296"/>
    </source>
</evidence>
<dbReference type="EMBL" id="CP054038">
    <property type="protein sequence ID" value="QKJ20540.1"/>
    <property type="molecule type" value="Genomic_DNA"/>
</dbReference>
<evidence type="ECO:0000256" key="3">
    <source>
        <dbReference type="ARBA" id="ARBA00023004"/>
    </source>
</evidence>
<evidence type="ECO:0000256" key="2">
    <source>
        <dbReference type="ARBA" id="ARBA00022723"/>
    </source>
</evidence>
<protein>
    <submittedName>
        <fullName evidence="6">Non-heme iron oxygenase ferredoxin subunit</fullName>
    </submittedName>
</protein>
<keyword evidence="1" id="KW-0001">2Fe-2S</keyword>
<dbReference type="AlphaFoldDB" id="A0A7D4TGZ6"/>
<dbReference type="PANTHER" id="PTHR21496:SF23">
    <property type="entry name" value="3-PHENYLPROPIONATE_CINNAMIC ACID DIOXYGENASE FERREDOXIN SUBUNIT"/>
    <property type="match status" value="1"/>
</dbReference>
<evidence type="ECO:0000313" key="7">
    <source>
        <dbReference type="Proteomes" id="UP000502498"/>
    </source>
</evidence>
<keyword evidence="4" id="KW-0411">Iron-sulfur</keyword>
<dbReference type="GO" id="GO:0004497">
    <property type="term" value="F:monooxygenase activity"/>
    <property type="evidence" value="ECO:0007669"/>
    <property type="project" value="UniProtKB-ARBA"/>
</dbReference>